<dbReference type="PROSITE" id="PS50111">
    <property type="entry name" value="CHEMOTAXIS_TRANSDUC_2"/>
    <property type="match status" value="1"/>
</dbReference>
<comment type="subcellular location">
    <subcellularLocation>
        <location evidence="1">Cell membrane</location>
        <topology evidence="1">Multi-pass membrane protein</topology>
    </subcellularLocation>
</comment>
<dbReference type="Gene3D" id="3.30.450.20">
    <property type="entry name" value="PAS domain"/>
    <property type="match status" value="1"/>
</dbReference>
<comment type="caution">
    <text evidence="13">The sequence shown here is derived from an EMBL/GenBank/DDBJ whole genome shotgun (WGS) entry which is preliminary data.</text>
</comment>
<evidence type="ECO:0000256" key="6">
    <source>
        <dbReference type="ARBA" id="ARBA00023136"/>
    </source>
</evidence>
<evidence type="ECO:0000256" key="3">
    <source>
        <dbReference type="ARBA" id="ARBA00022500"/>
    </source>
</evidence>
<dbReference type="Pfam" id="PF00672">
    <property type="entry name" value="HAMP"/>
    <property type="match status" value="1"/>
</dbReference>
<dbReference type="GO" id="GO:0006935">
    <property type="term" value="P:chemotaxis"/>
    <property type="evidence" value="ECO:0007669"/>
    <property type="project" value="UniProtKB-KW"/>
</dbReference>
<evidence type="ECO:0000256" key="10">
    <source>
        <dbReference type="SAM" id="Phobius"/>
    </source>
</evidence>
<dbReference type="Gene3D" id="1.10.287.950">
    <property type="entry name" value="Methyl-accepting chemotaxis protein"/>
    <property type="match status" value="1"/>
</dbReference>
<evidence type="ECO:0000256" key="5">
    <source>
        <dbReference type="ARBA" id="ARBA00022989"/>
    </source>
</evidence>
<dbReference type="Proteomes" id="UP001084197">
    <property type="component" value="Unassembled WGS sequence"/>
</dbReference>
<keyword evidence="2" id="KW-1003">Cell membrane</keyword>
<name>A0A9J6RFD7_9BACI</name>
<dbReference type="PANTHER" id="PTHR32089">
    <property type="entry name" value="METHYL-ACCEPTING CHEMOTAXIS PROTEIN MCPB"/>
    <property type="match status" value="1"/>
</dbReference>
<comment type="similarity">
    <text evidence="8">Belongs to the methyl-accepting chemotaxis (MCP) protein family.</text>
</comment>
<evidence type="ECO:0000256" key="9">
    <source>
        <dbReference type="PROSITE-ProRule" id="PRU00284"/>
    </source>
</evidence>
<keyword evidence="7 9" id="KW-0807">Transducer</keyword>
<evidence type="ECO:0000313" key="13">
    <source>
        <dbReference type="EMBL" id="MCZ0703889.1"/>
    </source>
</evidence>
<organism evidence="13 14">
    <name type="scientific">Natronobacillus azotifigens</name>
    <dbReference type="NCBI Taxonomy" id="472978"/>
    <lineage>
        <taxon>Bacteria</taxon>
        <taxon>Bacillati</taxon>
        <taxon>Bacillota</taxon>
        <taxon>Bacilli</taxon>
        <taxon>Bacillales</taxon>
        <taxon>Bacillaceae</taxon>
        <taxon>Natronobacillus</taxon>
    </lineage>
</organism>
<dbReference type="GO" id="GO:0005886">
    <property type="term" value="C:plasma membrane"/>
    <property type="evidence" value="ECO:0007669"/>
    <property type="project" value="UniProtKB-SubCell"/>
</dbReference>
<evidence type="ECO:0000256" key="4">
    <source>
        <dbReference type="ARBA" id="ARBA00022692"/>
    </source>
</evidence>
<keyword evidence="4 10" id="KW-0812">Transmembrane</keyword>
<dbReference type="Pfam" id="PF00015">
    <property type="entry name" value="MCPsignal"/>
    <property type="match status" value="1"/>
</dbReference>
<evidence type="ECO:0000256" key="7">
    <source>
        <dbReference type="ARBA" id="ARBA00023224"/>
    </source>
</evidence>
<dbReference type="Pfam" id="PF02743">
    <property type="entry name" value="dCache_1"/>
    <property type="match status" value="1"/>
</dbReference>
<evidence type="ECO:0000256" key="8">
    <source>
        <dbReference type="ARBA" id="ARBA00029447"/>
    </source>
</evidence>
<dbReference type="EMBL" id="JAPRAT010000024">
    <property type="protein sequence ID" value="MCZ0703889.1"/>
    <property type="molecule type" value="Genomic_DNA"/>
</dbReference>
<proteinExistence type="inferred from homology"/>
<dbReference type="GO" id="GO:0007165">
    <property type="term" value="P:signal transduction"/>
    <property type="evidence" value="ECO:0007669"/>
    <property type="project" value="UniProtKB-KW"/>
</dbReference>
<dbReference type="SUPFAM" id="SSF58104">
    <property type="entry name" value="Methyl-accepting chemotaxis protein (MCP) signaling domain"/>
    <property type="match status" value="1"/>
</dbReference>
<reference evidence="13" key="1">
    <citation type="submission" date="2022-11" db="EMBL/GenBank/DDBJ databases">
        <title>WGS of Natronobacillus azotifigens 24KS-1, an anaerobic diazotrophic haloalkaliphile from soda-rich habitats.</title>
        <authorList>
            <person name="Sorokin D.Y."/>
            <person name="Merkel A.Y."/>
        </authorList>
    </citation>
    <scope>NUCLEOTIDE SEQUENCE</scope>
    <source>
        <strain evidence="13">24KS-1</strain>
    </source>
</reference>
<keyword evidence="14" id="KW-1185">Reference proteome</keyword>
<dbReference type="InterPro" id="IPR004089">
    <property type="entry name" value="MCPsignal_dom"/>
</dbReference>
<evidence type="ECO:0000256" key="2">
    <source>
        <dbReference type="ARBA" id="ARBA00022475"/>
    </source>
</evidence>
<dbReference type="SMART" id="SM00283">
    <property type="entry name" value="MA"/>
    <property type="match status" value="1"/>
</dbReference>
<keyword evidence="3" id="KW-0145">Chemotaxis</keyword>
<evidence type="ECO:0000259" key="12">
    <source>
        <dbReference type="PROSITE" id="PS50885"/>
    </source>
</evidence>
<dbReference type="AlphaFoldDB" id="A0A9J6RFD7"/>
<dbReference type="InterPro" id="IPR003660">
    <property type="entry name" value="HAMP_dom"/>
</dbReference>
<evidence type="ECO:0000259" key="11">
    <source>
        <dbReference type="PROSITE" id="PS50111"/>
    </source>
</evidence>
<protein>
    <submittedName>
        <fullName evidence="13">Methyl-accepting chemotaxis protein</fullName>
    </submittedName>
</protein>
<dbReference type="RefSeq" id="WP_268780653.1">
    <property type="nucleotide sequence ID" value="NZ_JAPRAT010000024.1"/>
</dbReference>
<feature type="domain" description="Methyl-accepting transducer" evidence="11">
    <location>
        <begin position="406"/>
        <end position="663"/>
    </location>
</feature>
<feature type="transmembrane region" description="Helical" evidence="10">
    <location>
        <begin position="306"/>
        <end position="331"/>
    </location>
</feature>
<dbReference type="SMART" id="SM00304">
    <property type="entry name" value="HAMP"/>
    <property type="match status" value="1"/>
</dbReference>
<accession>A0A9J6RFD7</accession>
<keyword evidence="6 10" id="KW-0472">Membrane</keyword>
<evidence type="ECO:0000256" key="1">
    <source>
        <dbReference type="ARBA" id="ARBA00004651"/>
    </source>
</evidence>
<keyword evidence="5 10" id="KW-1133">Transmembrane helix</keyword>
<evidence type="ECO:0000313" key="14">
    <source>
        <dbReference type="Proteomes" id="UP001084197"/>
    </source>
</evidence>
<dbReference type="PANTHER" id="PTHR32089:SF112">
    <property type="entry name" value="LYSOZYME-LIKE PROTEIN-RELATED"/>
    <property type="match status" value="1"/>
</dbReference>
<feature type="domain" description="HAMP" evidence="12">
    <location>
        <begin position="332"/>
        <end position="387"/>
    </location>
</feature>
<sequence>MKNVKMNNKLIIMFVLTGFIPLFILSLVVQDYVAKQMTEDALAKNTLFLSLKRDEINDYYQGRNADGIVLSKIPEMYQGLEAFEEFSENSSEWEEFYLQIEEILSTAVIEYRLLDIYLTDASGEAVVATRYKEEIEGENFSDRHYIQTALNGEQVWSELFYSEFIDNNTIVLSTPVYRGSGSNQVFGTINILIDQTEMDHIVHSGIGQIGESADAYIVDQNGLLLTNTMLGDYAENAAMNEHIDTKAIREIGVAIENQDNDFSFAEIYDDYLNNSVLGSAGFVHIGNTSAALIVEIDEDEALSSIIVIRAIAFSILGFASIIGLITAFFVAKTISKPIKKIVGSSNVIADLDIREDIPSKLVTRKDEVGDISKALQTIIENLRDMINHVSNSSEMVAASSEELTAAAQQSASNTEEVARTIEEIANGATEQASTSETGSQKALQLGEIVVKDQEYVREVTKASRRVNQVVEEGLQEIESLSEITKQSSKGTNQVQESILQTNESAKKISQASKVISDIADQTNLLALNAAIEAARAGEAGKGFSVVADEIRKLAEQSSSSTKTIDDVVSELYDNSNAAVDIMGKVSTILDEQVISVKKNKEKFESIDLAMEEVDQVVDKLQLSGAEVEKMKEAIVDTLLNLSSIAEQNSASTQQVSASMEEETATVGEIANASIGLSNLVENLQSVIAKFKF</sequence>
<dbReference type="InterPro" id="IPR033479">
    <property type="entry name" value="dCache_1"/>
</dbReference>
<gene>
    <name evidence="13" type="ORF">OWO01_11765</name>
</gene>
<dbReference type="CDD" id="cd06225">
    <property type="entry name" value="HAMP"/>
    <property type="match status" value="1"/>
</dbReference>
<dbReference type="PROSITE" id="PS50885">
    <property type="entry name" value="HAMP"/>
    <property type="match status" value="1"/>
</dbReference>